<dbReference type="OrthoDB" id="1108994at2759"/>
<proteinExistence type="predicted"/>
<organism evidence="1 2">
    <name type="scientific">Microthlaspi erraticum</name>
    <dbReference type="NCBI Taxonomy" id="1685480"/>
    <lineage>
        <taxon>Eukaryota</taxon>
        <taxon>Viridiplantae</taxon>
        <taxon>Streptophyta</taxon>
        <taxon>Embryophyta</taxon>
        <taxon>Tracheophyta</taxon>
        <taxon>Spermatophyta</taxon>
        <taxon>Magnoliopsida</taxon>
        <taxon>eudicotyledons</taxon>
        <taxon>Gunneridae</taxon>
        <taxon>Pentapetalae</taxon>
        <taxon>rosids</taxon>
        <taxon>malvids</taxon>
        <taxon>Brassicales</taxon>
        <taxon>Brassicaceae</taxon>
        <taxon>Coluteocarpeae</taxon>
        <taxon>Microthlaspi</taxon>
    </lineage>
</organism>
<dbReference type="AlphaFoldDB" id="A0A6D2LPC2"/>
<evidence type="ECO:0000313" key="1">
    <source>
        <dbReference type="EMBL" id="CAA7062295.1"/>
    </source>
</evidence>
<reference evidence="1" key="1">
    <citation type="submission" date="2020-01" db="EMBL/GenBank/DDBJ databases">
        <authorList>
            <person name="Mishra B."/>
        </authorList>
    </citation>
    <scope>NUCLEOTIDE SEQUENCE [LARGE SCALE GENOMIC DNA]</scope>
</reference>
<gene>
    <name evidence="1" type="ORF">MERR_LOCUS49531</name>
</gene>
<evidence type="ECO:0008006" key="3">
    <source>
        <dbReference type="Google" id="ProtNLM"/>
    </source>
</evidence>
<evidence type="ECO:0000313" key="2">
    <source>
        <dbReference type="Proteomes" id="UP000467841"/>
    </source>
</evidence>
<sequence length="141" mass="16004">MCWLSWTKLTRAKKQGGLREIQSFNDSLLAKKSWRILKNPSCLLSKILLGKYCKDNDFLKVPITSSTSQGWRGILIGRDLLTSRLGRAIGDGLSTSLWNDPWLSLKTPSRPMGPPRLSDQNLKVSDIFIAQTREWNTKKIT</sequence>
<keyword evidence="2" id="KW-1185">Reference proteome</keyword>
<comment type="caution">
    <text evidence="1">The sequence shown here is derived from an EMBL/GenBank/DDBJ whole genome shotgun (WGS) entry which is preliminary data.</text>
</comment>
<name>A0A6D2LPC2_9BRAS</name>
<dbReference type="EMBL" id="CACVBM020001939">
    <property type="protein sequence ID" value="CAA7062295.1"/>
    <property type="molecule type" value="Genomic_DNA"/>
</dbReference>
<accession>A0A6D2LPC2</accession>
<protein>
    <recommendedName>
        <fullName evidence="3">Reverse transcriptase zinc-binding domain-containing protein</fullName>
    </recommendedName>
</protein>
<dbReference type="Proteomes" id="UP000467841">
    <property type="component" value="Unassembled WGS sequence"/>
</dbReference>